<proteinExistence type="predicted"/>
<sequence>MVNDGTVLYQCAKFHNFPAIGSMGCHRLPERKKRKKKNNKNANGYNRCHRTFGNQVRRRALDQSKSRQKLLTVMPCQHELLPVWWPFKRLTLPVLTTLCFNKARIWILHTSLETRYRILHHPKIQRLSGTQITMDPASHLFCLRQGNQPTEDYVVDFCGLCHLVAFNDDCGRETPQSSSNPPYHKLLTSRLPSYGLLTPRLPLQDLLTPRLPLQGLLTPRLHLSRPPFQSLHQSQAKPQLIFMSQTNLQQIFMSQVKSQLIFLSQVKSRQTSLSQVKSRQTFQSQVQSQQTLLNQSRHISADPLESRRVSADLPEPRCVSADPLEPRRVSADPLEPTLPSHAEPALPSHMSAPSTPSRPAGIPLSTVLPVMAVAILSVWATHCAPEASSVLESAPEASSVHKSAPEASSVHESAPEASSVHKSAPEASSVHGSVPESFPAHEFAPIPLEVSACSVEPPKEVASTHELTATSNHESVPMPPEVVAPATEPSMGAASNYELSARHVTVKKANHELSAHHVTAKEAYHELSACHVMAKEANHEPYVLLWMSLVPLWIFLLLSALPALSVPPWLPVLPALHAPLWLPALHAPPWLPVLPAPPWHCLSLLHDPGPPPLHGPGPPSHPLFCLCSPTLLDCCCLSTRSRSWGGDSVTPRQQREPSPMH</sequence>
<comment type="caution">
    <text evidence="2">The sequence shown here is derived from an EMBL/GenBank/DDBJ whole genome shotgun (WGS) entry which is preliminary data.</text>
</comment>
<keyword evidence="3" id="KW-1185">Reference proteome</keyword>
<organism evidence="2 3">
    <name type="scientific">Labeo rohita</name>
    <name type="common">Indian major carp</name>
    <name type="synonym">Cyprinus rohita</name>
    <dbReference type="NCBI Taxonomy" id="84645"/>
    <lineage>
        <taxon>Eukaryota</taxon>
        <taxon>Metazoa</taxon>
        <taxon>Chordata</taxon>
        <taxon>Craniata</taxon>
        <taxon>Vertebrata</taxon>
        <taxon>Euteleostomi</taxon>
        <taxon>Actinopterygii</taxon>
        <taxon>Neopterygii</taxon>
        <taxon>Teleostei</taxon>
        <taxon>Ostariophysi</taxon>
        <taxon>Cypriniformes</taxon>
        <taxon>Cyprinidae</taxon>
        <taxon>Labeoninae</taxon>
        <taxon>Labeonini</taxon>
        <taxon>Labeo</taxon>
    </lineage>
</organism>
<name>A0ABQ8M4Y8_LABRO</name>
<protein>
    <submittedName>
        <fullName evidence="2">Uncharacterized protein</fullName>
    </submittedName>
</protein>
<reference evidence="2 3" key="1">
    <citation type="submission" date="2022-01" db="EMBL/GenBank/DDBJ databases">
        <title>A high-quality chromosome-level genome assembly of rohu carp, Labeo rohita.</title>
        <authorList>
            <person name="Arick M.A. II"/>
            <person name="Hsu C.-Y."/>
            <person name="Magbanua Z."/>
            <person name="Pechanova O."/>
            <person name="Grover C."/>
            <person name="Miller E."/>
            <person name="Thrash A."/>
            <person name="Ezzel L."/>
            <person name="Alam S."/>
            <person name="Benzie J."/>
            <person name="Hamilton M."/>
            <person name="Karsi A."/>
            <person name="Lawrence M.L."/>
            <person name="Peterson D.G."/>
        </authorList>
    </citation>
    <scope>NUCLEOTIDE SEQUENCE [LARGE SCALE GENOMIC DNA]</scope>
    <source>
        <strain evidence="3">BAU-BD-2019</strain>
        <tissue evidence="2">Blood</tissue>
    </source>
</reference>
<dbReference type="Proteomes" id="UP000830375">
    <property type="component" value="Unassembled WGS sequence"/>
</dbReference>
<feature type="region of interest" description="Disordered" evidence="1">
    <location>
        <begin position="28"/>
        <end position="48"/>
    </location>
</feature>
<feature type="region of interest" description="Disordered" evidence="1">
    <location>
        <begin position="398"/>
        <end position="436"/>
    </location>
</feature>
<accession>A0ABQ8M4Y8</accession>
<evidence type="ECO:0000313" key="3">
    <source>
        <dbReference type="Proteomes" id="UP000830375"/>
    </source>
</evidence>
<feature type="compositionally biased region" description="Polar residues" evidence="1">
    <location>
        <begin position="465"/>
        <end position="474"/>
    </location>
</feature>
<dbReference type="EMBL" id="JACTAM010000014">
    <property type="protein sequence ID" value="KAI2657266.1"/>
    <property type="molecule type" value="Genomic_DNA"/>
</dbReference>
<feature type="region of interest" description="Disordered" evidence="1">
    <location>
        <begin position="459"/>
        <end position="478"/>
    </location>
</feature>
<gene>
    <name evidence="2" type="ORF">H4Q32_030264</name>
</gene>
<feature type="compositionally biased region" description="Basic residues" evidence="1">
    <location>
        <begin position="29"/>
        <end position="39"/>
    </location>
</feature>
<evidence type="ECO:0000256" key="1">
    <source>
        <dbReference type="SAM" id="MobiDB-lite"/>
    </source>
</evidence>
<feature type="region of interest" description="Disordered" evidence="1">
    <location>
        <begin position="292"/>
        <end position="358"/>
    </location>
</feature>
<evidence type="ECO:0000313" key="2">
    <source>
        <dbReference type="EMBL" id="KAI2657266.1"/>
    </source>
</evidence>